<keyword evidence="5 6" id="KW-0472">Membrane</keyword>
<organism evidence="9">
    <name type="scientific">Hexamita inflata</name>
    <dbReference type="NCBI Taxonomy" id="28002"/>
    <lineage>
        <taxon>Eukaryota</taxon>
        <taxon>Metamonada</taxon>
        <taxon>Diplomonadida</taxon>
        <taxon>Hexamitidae</taxon>
        <taxon>Hexamitinae</taxon>
        <taxon>Hexamita</taxon>
    </lineage>
</organism>
<dbReference type="GO" id="GO:0016020">
    <property type="term" value="C:membrane"/>
    <property type="evidence" value="ECO:0007669"/>
    <property type="project" value="UniProtKB-SubCell"/>
</dbReference>
<keyword evidence="3 6" id="KW-0812">Transmembrane</keyword>
<evidence type="ECO:0000256" key="5">
    <source>
        <dbReference type="ARBA" id="ARBA00023136"/>
    </source>
</evidence>
<feature type="transmembrane region" description="Helical" evidence="6">
    <location>
        <begin position="294"/>
        <end position="322"/>
    </location>
</feature>
<keyword evidence="4 6" id="KW-1133">Transmembrane helix</keyword>
<feature type="domain" description="Cation efflux protein cytoplasmic" evidence="8">
    <location>
        <begin position="466"/>
        <end position="514"/>
    </location>
</feature>
<dbReference type="Proteomes" id="UP001642409">
    <property type="component" value="Unassembled WGS sequence"/>
</dbReference>
<gene>
    <name evidence="9" type="ORF">HINF_LOCUS43200</name>
    <name evidence="10" type="ORF">HINF_LOCUS5387</name>
</gene>
<dbReference type="SUPFAM" id="SSF161111">
    <property type="entry name" value="Cation efflux protein transmembrane domain-like"/>
    <property type="match status" value="1"/>
</dbReference>
<accession>A0AA86UEZ1</accession>
<name>A0AA86UEZ1_9EUKA</name>
<dbReference type="EMBL" id="CAXDID020000010">
    <property type="protein sequence ID" value="CAL5979240.1"/>
    <property type="molecule type" value="Genomic_DNA"/>
</dbReference>
<evidence type="ECO:0000256" key="3">
    <source>
        <dbReference type="ARBA" id="ARBA00022692"/>
    </source>
</evidence>
<dbReference type="Gene3D" id="3.30.70.1350">
    <property type="entry name" value="Cation efflux protein, cytoplasmic domain"/>
    <property type="match status" value="1"/>
</dbReference>
<evidence type="ECO:0000313" key="10">
    <source>
        <dbReference type="EMBL" id="CAL5979240.1"/>
    </source>
</evidence>
<dbReference type="Pfam" id="PF16916">
    <property type="entry name" value="ZT_dimer"/>
    <property type="match status" value="1"/>
</dbReference>
<evidence type="ECO:0000259" key="8">
    <source>
        <dbReference type="Pfam" id="PF16916"/>
    </source>
</evidence>
<evidence type="ECO:0000256" key="6">
    <source>
        <dbReference type="SAM" id="Phobius"/>
    </source>
</evidence>
<evidence type="ECO:0000256" key="4">
    <source>
        <dbReference type="ARBA" id="ARBA00022989"/>
    </source>
</evidence>
<reference evidence="9" key="1">
    <citation type="submission" date="2023-06" db="EMBL/GenBank/DDBJ databases">
        <authorList>
            <person name="Kurt Z."/>
        </authorList>
    </citation>
    <scope>NUCLEOTIDE SEQUENCE</scope>
</reference>
<dbReference type="Pfam" id="PF01545">
    <property type="entry name" value="Cation_efflux"/>
    <property type="match status" value="1"/>
</dbReference>
<dbReference type="InterPro" id="IPR027470">
    <property type="entry name" value="Cation_efflux_CTD"/>
</dbReference>
<dbReference type="GO" id="GO:0008324">
    <property type="term" value="F:monoatomic cation transmembrane transporter activity"/>
    <property type="evidence" value="ECO:0007669"/>
    <property type="project" value="InterPro"/>
</dbReference>
<protein>
    <submittedName>
        <fullName evidence="9">Cation efflux family protein</fullName>
    </submittedName>
    <submittedName>
        <fullName evidence="10">Cation_efflux family protein</fullName>
    </submittedName>
</protein>
<feature type="domain" description="Cation efflux protein transmembrane" evidence="7">
    <location>
        <begin position="290"/>
        <end position="429"/>
    </location>
</feature>
<dbReference type="PANTHER" id="PTHR43840">
    <property type="entry name" value="MITOCHONDRIAL METAL TRANSPORTER 1-RELATED"/>
    <property type="match status" value="1"/>
</dbReference>
<proteinExistence type="predicted"/>
<dbReference type="Gene3D" id="1.20.1510.10">
    <property type="entry name" value="Cation efflux protein transmembrane domain"/>
    <property type="match status" value="1"/>
</dbReference>
<feature type="transmembrane region" description="Helical" evidence="6">
    <location>
        <begin position="334"/>
        <end position="358"/>
    </location>
</feature>
<keyword evidence="11" id="KW-1185">Reference proteome</keyword>
<evidence type="ECO:0000256" key="1">
    <source>
        <dbReference type="ARBA" id="ARBA00004141"/>
    </source>
</evidence>
<keyword evidence="2" id="KW-0813">Transport</keyword>
<evidence type="ECO:0000256" key="2">
    <source>
        <dbReference type="ARBA" id="ARBA00022448"/>
    </source>
</evidence>
<dbReference type="InterPro" id="IPR050291">
    <property type="entry name" value="CDF_Transporter"/>
</dbReference>
<evidence type="ECO:0000313" key="9">
    <source>
        <dbReference type="EMBL" id="CAI9955555.1"/>
    </source>
</evidence>
<feature type="transmembrane region" description="Helical" evidence="6">
    <location>
        <begin position="239"/>
        <end position="264"/>
    </location>
</feature>
<comment type="subcellular location">
    <subcellularLocation>
        <location evidence="1">Membrane</location>
        <topology evidence="1">Multi-pass membrane protein</topology>
    </subcellularLocation>
</comment>
<feature type="transmembrane region" description="Helical" evidence="6">
    <location>
        <begin position="211"/>
        <end position="233"/>
    </location>
</feature>
<dbReference type="InterPro" id="IPR036837">
    <property type="entry name" value="Cation_efflux_CTD_sf"/>
</dbReference>
<dbReference type="EMBL" id="CATOUU010000865">
    <property type="protein sequence ID" value="CAI9955555.1"/>
    <property type="molecule type" value="Genomic_DNA"/>
</dbReference>
<evidence type="ECO:0000313" key="11">
    <source>
        <dbReference type="Proteomes" id="UP001642409"/>
    </source>
</evidence>
<reference evidence="10 11" key="2">
    <citation type="submission" date="2024-07" db="EMBL/GenBank/DDBJ databases">
        <authorList>
            <person name="Akdeniz Z."/>
        </authorList>
    </citation>
    <scope>NUCLEOTIDE SEQUENCE [LARGE SCALE GENOMIC DNA]</scope>
</reference>
<dbReference type="InterPro" id="IPR027469">
    <property type="entry name" value="Cation_efflux_TMD_sf"/>
</dbReference>
<dbReference type="AlphaFoldDB" id="A0AA86UEZ1"/>
<evidence type="ECO:0000259" key="7">
    <source>
        <dbReference type="Pfam" id="PF01545"/>
    </source>
</evidence>
<comment type="caution">
    <text evidence="9">The sequence shown here is derived from an EMBL/GenBank/DDBJ whole genome shotgun (WGS) entry which is preliminary data.</text>
</comment>
<dbReference type="SUPFAM" id="SSF160240">
    <property type="entry name" value="Cation efflux protein cytoplasmic domain-like"/>
    <property type="match status" value="1"/>
</dbReference>
<sequence>MSSQRINFNAMKAVVSHNDDLVETQEYSNSENYIETTEGMPRIPKKFKNIYLGFDSEKYEAMYKPEHICDCSKQQNEYENCPHFADTAFQTLFEVLPKRLAHIDFVDSENKSDIRMKLFVQVMTALEQLPCEPVVKLNNDVVITHQNDSNVGKKSKKSKPLIISTIHQAIQRPKRECHIHRDLKKMFAEEWEKLFDPKPVVEQNNKRCGTIMINLSFISSFVLLFIIVIAVVVSKSMSILATAMDLMLEILSGIVLFIATRLAAKGIKNGQYQRTLHENDNNVKYIYARRYESLGVLGFSCIMGTCSIGLGAKCLIQIVQIIKGEYHRAVIFNALPMAIVLITIFLKIFLLIGCQIAANRNPHNPDSYTTYRDDHRNDILTNTIGFLGATLAYQLKGKWCYCDPIASFILCMYIMFSWGSSAVEQMKQLAGHRTEEKVMNEMMVRLVDQMPCSIYITAVEGFIGYSSGQQNVFEIRINVQNNITLAKGHDICQYIQNTFEETLGVERCYVHIETDECVNEFE</sequence>
<dbReference type="InterPro" id="IPR058533">
    <property type="entry name" value="Cation_efflux_TM"/>
</dbReference>
<dbReference type="PANTHER" id="PTHR43840:SF13">
    <property type="entry name" value="CATION EFFLUX PROTEIN CYTOPLASMIC DOMAIN-CONTAINING PROTEIN"/>
    <property type="match status" value="1"/>
</dbReference>